<protein>
    <recommendedName>
        <fullName evidence="1">TRPM SLOG domain-containing protein</fullName>
    </recommendedName>
</protein>
<dbReference type="GO" id="GO:0005886">
    <property type="term" value="C:plasma membrane"/>
    <property type="evidence" value="ECO:0007669"/>
    <property type="project" value="TreeGrafter"/>
</dbReference>
<dbReference type="OrthoDB" id="301415at2759"/>
<accession>A0A3L8S9L7</accession>
<name>A0A3L8S9L7_CHLGU</name>
<dbReference type="Proteomes" id="UP000276834">
    <property type="component" value="Unassembled WGS sequence"/>
</dbReference>
<comment type="caution">
    <text evidence="2">The sequence shown here is derived from an EMBL/GenBank/DDBJ whole genome shotgun (WGS) entry which is preliminary data.</text>
</comment>
<dbReference type="GO" id="GO:0005261">
    <property type="term" value="F:monoatomic cation channel activity"/>
    <property type="evidence" value="ECO:0007669"/>
    <property type="project" value="TreeGrafter"/>
</dbReference>
<gene>
    <name evidence="2" type="ORF">DV515_00010288</name>
</gene>
<dbReference type="GO" id="GO:0030001">
    <property type="term" value="P:metal ion transport"/>
    <property type="evidence" value="ECO:0007669"/>
    <property type="project" value="TreeGrafter"/>
</dbReference>
<dbReference type="EMBL" id="QUSF01000036">
    <property type="protein sequence ID" value="RLV98913.1"/>
    <property type="molecule type" value="Genomic_DNA"/>
</dbReference>
<dbReference type="PANTHER" id="PTHR13800:SF7">
    <property type="entry name" value="TRANSIENT RECEPTOR POTENTIAL CATION CHANNEL SUBFAMILY M MEMBER 3"/>
    <property type="match status" value="1"/>
</dbReference>
<reference evidence="2 3" key="1">
    <citation type="journal article" date="2018" name="Proc. R. Soc. B">
        <title>A non-coding region near Follistatin controls head colour polymorphism in the Gouldian finch.</title>
        <authorList>
            <person name="Toomey M.B."/>
            <person name="Marques C.I."/>
            <person name="Andrade P."/>
            <person name="Araujo P.M."/>
            <person name="Sabatino S."/>
            <person name="Gazda M.A."/>
            <person name="Afonso S."/>
            <person name="Lopes R.J."/>
            <person name="Corbo J.C."/>
            <person name="Carneiro M."/>
        </authorList>
    </citation>
    <scope>NUCLEOTIDE SEQUENCE [LARGE SCALE GENOMIC DNA]</scope>
    <source>
        <strain evidence="2">Red01</strain>
        <tissue evidence="2">Muscle</tissue>
    </source>
</reference>
<dbReference type="InterPro" id="IPR041491">
    <property type="entry name" value="TRPM_SLOG"/>
</dbReference>
<feature type="domain" description="TRPM SLOG" evidence="1">
    <location>
        <begin position="19"/>
        <end position="116"/>
    </location>
</feature>
<organism evidence="2 3">
    <name type="scientific">Chloebia gouldiae</name>
    <name type="common">Gouldian finch</name>
    <name type="synonym">Erythrura gouldiae</name>
    <dbReference type="NCBI Taxonomy" id="44316"/>
    <lineage>
        <taxon>Eukaryota</taxon>
        <taxon>Metazoa</taxon>
        <taxon>Chordata</taxon>
        <taxon>Craniata</taxon>
        <taxon>Vertebrata</taxon>
        <taxon>Euteleostomi</taxon>
        <taxon>Archelosauria</taxon>
        <taxon>Archosauria</taxon>
        <taxon>Dinosauria</taxon>
        <taxon>Saurischia</taxon>
        <taxon>Theropoda</taxon>
        <taxon>Coelurosauria</taxon>
        <taxon>Aves</taxon>
        <taxon>Neognathae</taxon>
        <taxon>Neoaves</taxon>
        <taxon>Telluraves</taxon>
        <taxon>Australaves</taxon>
        <taxon>Passeriformes</taxon>
        <taxon>Passeroidea</taxon>
        <taxon>Passeridae</taxon>
        <taxon>Chloebia</taxon>
    </lineage>
</organism>
<evidence type="ECO:0000259" key="1">
    <source>
        <dbReference type="Pfam" id="PF18139"/>
    </source>
</evidence>
<evidence type="ECO:0000313" key="2">
    <source>
        <dbReference type="EMBL" id="RLV98913.1"/>
    </source>
</evidence>
<feature type="non-terminal residue" evidence="2">
    <location>
        <position position="1"/>
    </location>
</feature>
<evidence type="ECO:0000313" key="3">
    <source>
        <dbReference type="Proteomes" id="UP000276834"/>
    </source>
</evidence>
<feature type="non-terminal residue" evidence="2">
    <location>
        <position position="117"/>
    </location>
</feature>
<proteinExistence type="predicted"/>
<keyword evidence="3" id="KW-1185">Reference proteome</keyword>
<dbReference type="AlphaFoldDB" id="A0A3L8S9L7"/>
<dbReference type="InterPro" id="IPR050927">
    <property type="entry name" value="TRPM"/>
</dbReference>
<sequence>NEQKRHNYEFLCYAVSLPGVIRHVGDALKDHASKSRGKICTIGIAPWGIVENQEDLIGKDVVRPYQTMSNPMSKLTVLNSMHSHFILADNGTTGKYGAEVKLRRHLEKHISLQKINT</sequence>
<dbReference type="Pfam" id="PF18139">
    <property type="entry name" value="LSDAT_euk"/>
    <property type="match status" value="1"/>
</dbReference>
<dbReference type="PANTHER" id="PTHR13800">
    <property type="entry name" value="TRANSIENT RECEPTOR POTENTIAL CATION CHANNEL, SUBFAMILY M, MEMBER 6"/>
    <property type="match status" value="1"/>
</dbReference>